<gene>
    <name evidence="3" type="ORF">UCCLBBS449_pA0064</name>
</gene>
<dbReference type="PATRIC" id="fig|1580.52.peg.2738"/>
<protein>
    <submittedName>
        <fullName evidence="2">Uncharacterized protein</fullName>
    </submittedName>
</protein>
<sequence>MGRKWLYVISFMVMILSGSTIAYCMVEQHEVGQQLDKTTRRISQVKDKHSNTARNTTHYVTTSEEKSNEVITGFFKAMYGYSSGKDYLVKRQSAVKLIDHDQLSDTTLNRLYSSGIDSSGQNMITTLGQKSQVTAVNIYRTNWINAGYQVLIKFQVTNNSNPTPKTGHVWYEVKVDQFNNKISDISKVGTINKYPRFKIEVQHLLY</sequence>
<geneLocation type="plasmid" evidence="3">
    <name>pUCCLBBS449_A</name>
</geneLocation>
<dbReference type="RefSeq" id="WP_012695417.1">
    <property type="nucleotide sequence ID" value="NC_012551.1"/>
</dbReference>
<dbReference type="EMBL" id="CP031199">
    <property type="protein sequence ID" value="QCZ54470.1"/>
    <property type="molecule type" value="Genomic_DNA"/>
</dbReference>
<keyword evidence="1" id="KW-1133">Transmembrane helix</keyword>
<organism evidence="2">
    <name type="scientific">Levilactobacillus brevis</name>
    <name type="common">Lactobacillus brevis</name>
    <dbReference type="NCBI Taxonomy" id="1580"/>
    <lineage>
        <taxon>Bacteria</taxon>
        <taxon>Bacillati</taxon>
        <taxon>Bacillota</taxon>
        <taxon>Bacilli</taxon>
        <taxon>Lactobacillales</taxon>
        <taxon>Lactobacillaceae</taxon>
        <taxon>Levilactobacillus</taxon>
    </lineage>
</organism>
<keyword evidence="1" id="KW-0812">Transmembrane</keyword>
<keyword evidence="2" id="KW-0614">Plasmid</keyword>
<geneLocation type="plasmid" evidence="4">
    <name>pucclbbs449_a</name>
</geneLocation>
<name>C0SQQ4_LEVBR</name>
<evidence type="ECO:0000313" key="3">
    <source>
        <dbReference type="EMBL" id="QCZ54470.1"/>
    </source>
</evidence>
<accession>C0SQQ4</accession>
<keyword evidence="1" id="KW-0472">Membrane</keyword>
<reference evidence="3 4" key="2">
    <citation type="submission" date="2018-07" db="EMBL/GenBank/DDBJ databases">
        <authorList>
            <person name="Feyereisen M."/>
        </authorList>
    </citation>
    <scope>NUCLEOTIDE SEQUENCE [LARGE SCALE GENOMIC DNA]</scope>
    <source>
        <strain evidence="3 4">UCCLBBS449</strain>
        <plasmid evidence="3">pUCCLBBS449_A</plasmid>
        <plasmid evidence="4">pucclbbs449_a</plasmid>
    </source>
</reference>
<geneLocation type="plasmid" evidence="2">
    <name>pLB925A04</name>
</geneLocation>
<proteinExistence type="predicted"/>
<reference evidence="2" key="1">
    <citation type="journal article" date="2009" name="Microbiology">
        <title>Characterization of four plasmids harboured in a Lactobacillus brevis strain encoding a novel bacteriocin, brevicin 925A, and construction of a shuttle vector for lactic acid bacteria and Escherichia coli.</title>
        <authorList>
            <person name="Wada T."/>
            <person name="Noda M."/>
            <person name="Kashiwabara F."/>
            <person name="Jeon H.J."/>
            <person name="Shirakawa A."/>
            <person name="Yabu H."/>
            <person name="Matoba Y."/>
            <person name="Kumagai T."/>
            <person name="Sugiyama M."/>
        </authorList>
    </citation>
    <scope>NUCLEOTIDE SEQUENCE</scope>
    <source>
        <strain evidence="2">925A</strain>
        <plasmid evidence="2">pLB925A04</plasmid>
    </source>
</reference>
<dbReference type="AlphaFoldDB" id="C0SQQ4"/>
<evidence type="ECO:0000313" key="4">
    <source>
        <dbReference type="Proteomes" id="UP000307074"/>
    </source>
</evidence>
<evidence type="ECO:0000256" key="1">
    <source>
        <dbReference type="SAM" id="Phobius"/>
    </source>
</evidence>
<feature type="transmembrane region" description="Helical" evidence="1">
    <location>
        <begin position="6"/>
        <end position="26"/>
    </location>
</feature>
<dbReference type="Proteomes" id="UP000307074">
    <property type="component" value="Plasmid pUCCLBBS449_A"/>
</dbReference>
<dbReference type="EMBL" id="AB370337">
    <property type="protein sequence ID" value="BAH56436.1"/>
    <property type="molecule type" value="Genomic_DNA"/>
</dbReference>
<evidence type="ECO:0000313" key="2">
    <source>
        <dbReference type="EMBL" id="BAH56436.1"/>
    </source>
</evidence>